<dbReference type="AlphaFoldDB" id="A0A0R3LGB3"/>
<proteinExistence type="predicted"/>
<dbReference type="EMBL" id="LLXX01000101">
    <property type="protein sequence ID" value="KRR06808.1"/>
    <property type="molecule type" value="Genomic_DNA"/>
</dbReference>
<protein>
    <submittedName>
        <fullName evidence="1">Uncharacterized protein</fullName>
    </submittedName>
</protein>
<dbReference type="Proteomes" id="UP000051913">
    <property type="component" value="Unassembled WGS sequence"/>
</dbReference>
<organism evidence="1 2">
    <name type="scientific">Bradyrhizobium valentinum</name>
    <dbReference type="NCBI Taxonomy" id="1518501"/>
    <lineage>
        <taxon>Bacteria</taxon>
        <taxon>Pseudomonadati</taxon>
        <taxon>Pseudomonadota</taxon>
        <taxon>Alphaproteobacteria</taxon>
        <taxon>Hyphomicrobiales</taxon>
        <taxon>Nitrobacteraceae</taxon>
        <taxon>Bradyrhizobium</taxon>
    </lineage>
</organism>
<evidence type="ECO:0000313" key="1">
    <source>
        <dbReference type="EMBL" id="KRR06808.1"/>
    </source>
</evidence>
<keyword evidence="2" id="KW-1185">Reference proteome</keyword>
<gene>
    <name evidence="1" type="ORF">CP49_01495</name>
</gene>
<dbReference type="OrthoDB" id="8246097at2"/>
<name>A0A0R3LGB3_9BRAD</name>
<sequence>MTEYTVKEIGHQWMVYADRKSIAACADETSALKLIIDDSAAKSARRKAIIPNIGESKAPPA</sequence>
<dbReference type="RefSeq" id="WP_057851005.1">
    <property type="nucleotide sequence ID" value="NZ_LLXX01000101.1"/>
</dbReference>
<evidence type="ECO:0000313" key="2">
    <source>
        <dbReference type="Proteomes" id="UP000051913"/>
    </source>
</evidence>
<comment type="caution">
    <text evidence="1">The sequence shown here is derived from an EMBL/GenBank/DDBJ whole genome shotgun (WGS) entry which is preliminary data.</text>
</comment>
<accession>A0A0R3LGB3</accession>
<reference evidence="1 2" key="1">
    <citation type="submission" date="2014-03" db="EMBL/GenBank/DDBJ databases">
        <title>Bradyrhizobium valentinum sp. nov., isolated from effective nodules of Lupinus mariae-josephae, a lupine endemic of basic-lime soils in Eastern Spain.</title>
        <authorList>
            <person name="Duran D."/>
            <person name="Rey L."/>
            <person name="Navarro A."/>
            <person name="Busquets A."/>
            <person name="Imperial J."/>
            <person name="Ruiz-Argueso T."/>
        </authorList>
    </citation>
    <scope>NUCLEOTIDE SEQUENCE [LARGE SCALE GENOMIC DNA]</scope>
    <source>
        <strain evidence="1 2">LmjM3</strain>
    </source>
</reference>